<feature type="compositionally biased region" description="Low complexity" evidence="12">
    <location>
        <begin position="838"/>
        <end position="850"/>
    </location>
</feature>
<evidence type="ECO:0000256" key="9">
    <source>
        <dbReference type="ARBA" id="ARBA00022908"/>
    </source>
</evidence>
<evidence type="ECO:0000259" key="13">
    <source>
        <dbReference type="SMART" id="SM00343"/>
    </source>
</evidence>
<dbReference type="InterPro" id="IPR043128">
    <property type="entry name" value="Rev_trsase/Diguanyl_cyclase"/>
</dbReference>
<proteinExistence type="predicted"/>
<feature type="compositionally biased region" description="Acidic residues" evidence="12">
    <location>
        <begin position="104"/>
        <end position="146"/>
    </location>
</feature>
<evidence type="ECO:0000256" key="10">
    <source>
        <dbReference type="ARBA" id="ARBA00023125"/>
    </source>
</evidence>
<feature type="region of interest" description="Disordered" evidence="12">
    <location>
        <begin position="298"/>
        <end position="338"/>
    </location>
</feature>
<evidence type="ECO:0000256" key="7">
    <source>
        <dbReference type="ARBA" id="ARBA00022842"/>
    </source>
</evidence>
<dbReference type="Pfam" id="PF17919">
    <property type="entry name" value="RT_RNaseH_2"/>
    <property type="match status" value="1"/>
</dbReference>
<keyword evidence="10" id="KW-0238">DNA-binding</keyword>
<evidence type="ECO:0000256" key="1">
    <source>
        <dbReference type="ARBA" id="ARBA00022670"/>
    </source>
</evidence>
<dbReference type="InterPro" id="IPR000477">
    <property type="entry name" value="RT_dom"/>
</dbReference>
<keyword evidence="3" id="KW-0548">Nucleotidyltransferase</keyword>
<evidence type="ECO:0000256" key="4">
    <source>
        <dbReference type="ARBA" id="ARBA00022722"/>
    </source>
</evidence>
<dbReference type="Gene3D" id="3.30.70.270">
    <property type="match status" value="2"/>
</dbReference>
<feature type="region of interest" description="Disordered" evidence="12">
    <location>
        <begin position="620"/>
        <end position="639"/>
    </location>
</feature>
<dbReference type="InterPro" id="IPR036875">
    <property type="entry name" value="Znf_CCHC_sf"/>
</dbReference>
<feature type="region of interest" description="Disordered" evidence="12">
    <location>
        <begin position="573"/>
        <end position="596"/>
    </location>
</feature>
<organism evidence="14 15">
    <name type="scientific">Tanacetum coccineum</name>
    <dbReference type="NCBI Taxonomy" id="301880"/>
    <lineage>
        <taxon>Eukaryota</taxon>
        <taxon>Viridiplantae</taxon>
        <taxon>Streptophyta</taxon>
        <taxon>Embryophyta</taxon>
        <taxon>Tracheophyta</taxon>
        <taxon>Spermatophyta</taxon>
        <taxon>Magnoliopsida</taxon>
        <taxon>eudicotyledons</taxon>
        <taxon>Gunneridae</taxon>
        <taxon>Pentapetalae</taxon>
        <taxon>asterids</taxon>
        <taxon>campanulids</taxon>
        <taxon>Asterales</taxon>
        <taxon>Asteraceae</taxon>
        <taxon>Asteroideae</taxon>
        <taxon>Anthemideae</taxon>
        <taxon>Anthemidinae</taxon>
        <taxon>Tanacetum</taxon>
    </lineage>
</organism>
<dbReference type="Gene3D" id="3.10.10.10">
    <property type="entry name" value="HIV Type 1 Reverse Transcriptase, subunit A, domain 1"/>
    <property type="match status" value="2"/>
</dbReference>
<keyword evidence="9" id="KW-0229">DNA integration</keyword>
<feature type="region of interest" description="Disordered" evidence="12">
    <location>
        <begin position="166"/>
        <end position="185"/>
    </location>
</feature>
<keyword evidence="6" id="KW-0255">Endonuclease</keyword>
<dbReference type="InterPro" id="IPR045358">
    <property type="entry name" value="Ty3_capsid"/>
</dbReference>
<feature type="region of interest" description="Disordered" evidence="12">
    <location>
        <begin position="828"/>
        <end position="863"/>
    </location>
</feature>
<dbReference type="Proteomes" id="UP001151760">
    <property type="component" value="Unassembled WGS sequence"/>
</dbReference>
<keyword evidence="2" id="KW-0808">Transferase</keyword>
<comment type="caution">
    <text evidence="14">The sequence shown here is derived from an EMBL/GenBank/DDBJ whole genome shotgun (WGS) entry which is preliminary data.</text>
</comment>
<dbReference type="InterPro" id="IPR041577">
    <property type="entry name" value="RT_RNaseH_2"/>
</dbReference>
<feature type="region of interest" description="Disordered" evidence="12">
    <location>
        <begin position="1"/>
        <end position="156"/>
    </location>
</feature>
<evidence type="ECO:0000256" key="12">
    <source>
        <dbReference type="SAM" id="MobiDB-lite"/>
    </source>
</evidence>
<evidence type="ECO:0000256" key="8">
    <source>
        <dbReference type="ARBA" id="ARBA00022884"/>
    </source>
</evidence>
<dbReference type="EMBL" id="BQNB010013077">
    <property type="protein sequence ID" value="GJT11564.1"/>
    <property type="molecule type" value="Genomic_DNA"/>
</dbReference>
<dbReference type="Pfam" id="PF00078">
    <property type="entry name" value="RVT_1"/>
    <property type="match status" value="1"/>
</dbReference>
<evidence type="ECO:0000256" key="5">
    <source>
        <dbReference type="ARBA" id="ARBA00022750"/>
    </source>
</evidence>
<feature type="compositionally biased region" description="Pro residues" evidence="12">
    <location>
        <begin position="299"/>
        <end position="316"/>
    </location>
</feature>
<gene>
    <name evidence="14" type="ORF">Tco_0858606</name>
</gene>
<feature type="compositionally biased region" description="Low complexity" evidence="12">
    <location>
        <begin position="580"/>
        <end position="596"/>
    </location>
</feature>
<feature type="domain" description="CCHC-type" evidence="13">
    <location>
        <begin position="923"/>
        <end position="939"/>
    </location>
</feature>
<reference evidence="14" key="2">
    <citation type="submission" date="2022-01" db="EMBL/GenBank/DDBJ databases">
        <authorList>
            <person name="Yamashiro T."/>
            <person name="Shiraishi A."/>
            <person name="Satake H."/>
            <person name="Nakayama K."/>
        </authorList>
    </citation>
    <scope>NUCLEOTIDE SEQUENCE</scope>
</reference>
<feature type="compositionally biased region" description="Basic and acidic residues" evidence="12">
    <location>
        <begin position="621"/>
        <end position="630"/>
    </location>
</feature>
<keyword evidence="7" id="KW-0460">Magnesium</keyword>
<keyword evidence="11" id="KW-0511">Multifunctional enzyme</keyword>
<dbReference type="SMART" id="SM00343">
    <property type="entry name" value="ZnF_C2HC"/>
    <property type="match status" value="2"/>
</dbReference>
<dbReference type="InterPro" id="IPR001878">
    <property type="entry name" value="Znf_CCHC"/>
</dbReference>
<keyword evidence="14" id="KW-0695">RNA-directed DNA polymerase</keyword>
<keyword evidence="4" id="KW-0540">Nuclease</keyword>
<accession>A0ABQ5BDM8</accession>
<evidence type="ECO:0000313" key="14">
    <source>
        <dbReference type="EMBL" id="GJT11564.1"/>
    </source>
</evidence>
<dbReference type="SUPFAM" id="SSF57756">
    <property type="entry name" value="Retrovirus zinc finger-like domains"/>
    <property type="match status" value="1"/>
</dbReference>
<dbReference type="GO" id="GO:0003964">
    <property type="term" value="F:RNA-directed DNA polymerase activity"/>
    <property type="evidence" value="ECO:0007669"/>
    <property type="project" value="UniProtKB-KW"/>
</dbReference>
<dbReference type="Pfam" id="PF19259">
    <property type="entry name" value="Ty3_capsid"/>
    <property type="match status" value="1"/>
</dbReference>
<feature type="compositionally biased region" description="Acidic residues" evidence="12">
    <location>
        <begin position="168"/>
        <end position="177"/>
    </location>
</feature>
<dbReference type="Gene3D" id="4.10.60.10">
    <property type="entry name" value="Zinc finger, CCHC-type"/>
    <property type="match status" value="1"/>
</dbReference>
<evidence type="ECO:0000256" key="3">
    <source>
        <dbReference type="ARBA" id="ARBA00022695"/>
    </source>
</evidence>
<dbReference type="InterPro" id="IPR050951">
    <property type="entry name" value="Retrovirus_Pol_polyprotein"/>
</dbReference>
<dbReference type="SUPFAM" id="SSF50630">
    <property type="entry name" value="Acid proteases"/>
    <property type="match status" value="1"/>
</dbReference>
<reference evidence="14" key="1">
    <citation type="journal article" date="2022" name="Int. J. Mol. Sci.">
        <title>Draft Genome of Tanacetum Coccineum: Genomic Comparison of Closely Related Tanacetum-Family Plants.</title>
        <authorList>
            <person name="Yamashiro T."/>
            <person name="Shiraishi A."/>
            <person name="Nakayama K."/>
            <person name="Satake H."/>
        </authorList>
    </citation>
    <scope>NUCLEOTIDE SEQUENCE</scope>
</reference>
<protein>
    <submittedName>
        <fullName evidence="14">Reverse transcriptase domain-containing protein</fullName>
    </submittedName>
</protein>
<keyword evidence="5" id="KW-0064">Aspartyl protease</keyword>
<evidence type="ECO:0000256" key="11">
    <source>
        <dbReference type="ARBA" id="ARBA00023268"/>
    </source>
</evidence>
<dbReference type="Pfam" id="PF08284">
    <property type="entry name" value="RVP_2"/>
    <property type="match status" value="1"/>
</dbReference>
<dbReference type="CDD" id="cd01647">
    <property type="entry name" value="RT_LTR"/>
    <property type="match status" value="1"/>
</dbReference>
<sequence length="1438" mass="160634">MSDSDESGVTYTEVSSPFEDLSNIGSPRADDHEHLELPWMPEDPYVEATLQAAPSPNYVPGPEEPEQAPPLPDYVPGPEHADDEIVAEDQPHAEDASPTAQSPDYEDPVDYPTDGGDDGEDEDEPSEEDKDDDVDMEADEDEEEEEHPAPADSVVAALPATDQALSAEETDPFETDESAATPPPHPAYRVTARISIPAPVPTPVWSDAEVARLLVISTPPSSSLSLWSSPLPQIPSPSLPLTPPSPVLSLAPPLTPIRSLGYRAAMIWLRAEAASTSHSLPLPPPFILSPTRPDAPSLGIPPPLPISVPTSSPPLLLPSASRREDRPEVTLPPRKRLGIALGPGYEVGESSSAAAARPAGGLRADYGFVATMDREIRRDPEREVGYGITDSWDEIVETLQGAPVSTDTELGRHMTTFETRVRQDTDEIYTRDRRAHAYTRHQMETEARLSREAWRRSMDASDLARGEVMSLRTTVLGQMSEIRELHAADRRRQAVTSEMLKADHRRSAEMRELRTADRTRQQQLIQTLTVMQSLQGQVTTLQGQVTALQGQVTTLQGQQGPAGGLAQPELQEKKMAPKQATRSTPVTTTPAPTATTTTSVTNAQLQAMIDQGVTAALAARDANRNGDDNHTSGTGGKRTERVARECTYQDFMKCKPLYFKGTEGVVELTQWFERMETVFRISNCSVENQIKFSTCTLLASALTWWNSHVITVSHDIAYAMTWADLRKKMTNKYCPRNEMKKLEAELWNLKVKGTDVIRYNQRFQELALLCVRMFPGESDKIERYIRGLPDMIHGNIISSKPKTMQEAIEMATELMDKKVSTITERQAENKRKFENTSRNNQNQQQQNKRQNTGRAYTAGTGEKKPYGGSKTLCAKCNYHHDGPCAPKCHKCNKFSHFASDCRSAGNGNNANNQWGTRSGQKSTCFEYGVQGHFMRDCPKLKNNKNCGNQVGNDRAPTKVYTVGHAGTNPDSNVVTGMFLLNNRYASILFDTGADRSFVSTAFSSQLDITPSTLDHYYDIELADGRIIGFGAIIGMDWLAKYQAIIVCAEKIVRIPWGNETLIVHGDRNNQGYEARLHIISYSKTQEYMLKGCPIFLAHVTTKEVEDKSEKKQLEDVPIVRDFPEVFPEDLPGLPLTRQVKFQIDLIPGAAPVARAPYRLPPSKMKELSEQLKELSDKGFIRPRSSVYSKIDLSSGYHQLRVREEDIPKTAFRTRYDHYEFQVMPFGLTNAPAVFMDFMNRIPKVQFLGHVIDNEHIHVDPAKIESIIDWASPKSPTEIRQFLGLAGYYRRFIEGFLKIAKLMTKLTQKKVKFEWGDKQEAAFQLLKQKLSSAPILALPEGSKDFIAHCDASKKGLGVVLMQREKSLQHILNQKELNMRQRRWLELLIDYDCEICYHPRKANVVVDALSRKERDQPLRVRALVMTIGLDLPKQILNAQT</sequence>
<keyword evidence="4" id="KW-0378">Hydrolase</keyword>
<keyword evidence="8" id="KW-0694">RNA-binding</keyword>
<dbReference type="PANTHER" id="PTHR37984:SF5">
    <property type="entry name" value="PROTEIN NYNRIN-LIKE"/>
    <property type="match status" value="1"/>
</dbReference>
<evidence type="ECO:0000256" key="6">
    <source>
        <dbReference type="ARBA" id="ARBA00022759"/>
    </source>
</evidence>
<name>A0ABQ5BDM8_9ASTR</name>
<evidence type="ECO:0000313" key="15">
    <source>
        <dbReference type="Proteomes" id="UP001151760"/>
    </source>
</evidence>
<dbReference type="SUPFAM" id="SSF56672">
    <property type="entry name" value="DNA/RNA polymerases"/>
    <property type="match status" value="1"/>
</dbReference>
<dbReference type="InterPro" id="IPR043502">
    <property type="entry name" value="DNA/RNA_pol_sf"/>
</dbReference>
<dbReference type="PROSITE" id="PS00141">
    <property type="entry name" value="ASP_PROTEASE"/>
    <property type="match status" value="1"/>
</dbReference>
<dbReference type="PANTHER" id="PTHR37984">
    <property type="entry name" value="PROTEIN CBG26694"/>
    <property type="match status" value="1"/>
</dbReference>
<dbReference type="InterPro" id="IPR021109">
    <property type="entry name" value="Peptidase_aspartic_dom_sf"/>
</dbReference>
<keyword evidence="15" id="KW-1185">Reference proteome</keyword>
<feature type="domain" description="CCHC-type" evidence="13">
    <location>
        <begin position="887"/>
        <end position="903"/>
    </location>
</feature>
<evidence type="ECO:0000256" key="2">
    <source>
        <dbReference type="ARBA" id="ARBA00022679"/>
    </source>
</evidence>
<keyword evidence="1" id="KW-0645">Protease</keyword>
<dbReference type="InterPro" id="IPR001969">
    <property type="entry name" value="Aspartic_peptidase_AS"/>
</dbReference>
<dbReference type="CDD" id="cd00303">
    <property type="entry name" value="retropepsin_like"/>
    <property type="match status" value="1"/>
</dbReference>